<evidence type="ECO:0000313" key="4">
    <source>
        <dbReference type="Proteomes" id="UP000466442"/>
    </source>
</evidence>
<feature type="transmembrane region" description="Helical" evidence="2">
    <location>
        <begin position="12"/>
        <end position="36"/>
    </location>
</feature>
<evidence type="ECO:0000313" key="3">
    <source>
        <dbReference type="EMBL" id="KAF6205179.1"/>
    </source>
</evidence>
<feature type="transmembrane region" description="Helical" evidence="2">
    <location>
        <begin position="144"/>
        <end position="164"/>
    </location>
</feature>
<dbReference type="EMBL" id="WIXP02000009">
    <property type="protein sequence ID" value="KAF6205179.1"/>
    <property type="molecule type" value="Genomic_DNA"/>
</dbReference>
<feature type="transmembrane region" description="Helical" evidence="2">
    <location>
        <begin position="111"/>
        <end position="132"/>
    </location>
</feature>
<dbReference type="Proteomes" id="UP000466442">
    <property type="component" value="Linkage Group LG9"/>
</dbReference>
<keyword evidence="2" id="KW-0472">Membrane</keyword>
<feature type="transmembrane region" description="Helical" evidence="2">
    <location>
        <begin position="301"/>
        <end position="322"/>
    </location>
</feature>
<feature type="region of interest" description="Disordered" evidence="1">
    <location>
        <begin position="560"/>
        <end position="614"/>
    </location>
</feature>
<dbReference type="AlphaFoldDB" id="A0A6A4JV57"/>
<feature type="compositionally biased region" description="Low complexity" evidence="1">
    <location>
        <begin position="560"/>
        <end position="579"/>
    </location>
</feature>
<name>A0A6A4JV57_APOLU</name>
<protein>
    <submittedName>
        <fullName evidence="3">Uncharacterized protein</fullName>
    </submittedName>
</protein>
<keyword evidence="2" id="KW-0812">Transmembrane</keyword>
<feature type="transmembrane region" description="Helical" evidence="2">
    <location>
        <begin position="235"/>
        <end position="255"/>
    </location>
</feature>
<gene>
    <name evidence="3" type="ORF">GE061_019346</name>
</gene>
<feature type="compositionally biased region" description="Low complexity" evidence="1">
    <location>
        <begin position="586"/>
        <end position="608"/>
    </location>
</feature>
<feature type="transmembrane region" description="Helical" evidence="2">
    <location>
        <begin position="176"/>
        <end position="194"/>
    </location>
</feature>
<keyword evidence="2" id="KW-1133">Transmembrane helix</keyword>
<comment type="caution">
    <text evidence="3">The sequence shown here is derived from an EMBL/GenBank/DDBJ whole genome shotgun (WGS) entry which is preliminary data.</text>
</comment>
<evidence type="ECO:0000256" key="1">
    <source>
        <dbReference type="SAM" id="MobiDB-lite"/>
    </source>
</evidence>
<reference evidence="3" key="1">
    <citation type="journal article" date="2021" name="Mol. Ecol. Resour.">
        <title>Apolygus lucorum genome provides insights into omnivorousness and mesophyll feeding.</title>
        <authorList>
            <person name="Liu Y."/>
            <person name="Liu H."/>
            <person name="Wang H."/>
            <person name="Huang T."/>
            <person name="Liu B."/>
            <person name="Yang B."/>
            <person name="Yin L."/>
            <person name="Li B."/>
            <person name="Zhang Y."/>
            <person name="Zhang S."/>
            <person name="Jiang F."/>
            <person name="Zhang X."/>
            <person name="Ren Y."/>
            <person name="Wang B."/>
            <person name="Wang S."/>
            <person name="Lu Y."/>
            <person name="Wu K."/>
            <person name="Fan W."/>
            <person name="Wang G."/>
        </authorList>
    </citation>
    <scope>NUCLEOTIDE SEQUENCE</scope>
    <source>
        <strain evidence="3">12Hb</strain>
    </source>
</reference>
<sequence length="709" mass="78744">MEYSVVLSGVDLAVIVILWSTEFLYSWMYSLCVYTSTVFFTPEQLGSDSFEKNELSIFVIRCLGALTLAFLVDAGLWRKVVVSVFGLCLFALTPVISLFTTLTNSLWSGMIMFWPCSTLFIVLPVIYCLIFNQKLNANSTQVRRTVAVLEMGNAMIELIVLSALPEQFDNSSRYSVVFMWVITIPLLVTLFTLLERIRKFIKGDFTTDKSVNSVIVGLHHDLHHSHHSGRSAQHVVFFSLLLLPAMSLSIIGSTLDSVSNEDAEPPDPLLVNLLIVFQMITIPLIEVGLAMTQIKEDMADYSVLIIAHLTNVLVLVLIVTSMRAASPFRTVEDVEQSFGRIKRGTFENPDFPLPQKGKALFMIMNGLDLSIEMEPKERFDPPAPYKYNIRAGQYTPGVTSDRGEQQVVFRVVEPPSEIKKLIKMSSETLHLIVAIGGKAVVNVAHKEYITRSLSKFSKVYIINTLDFTGAQVKIAPLDGSFEKTVDVPPSGEIGEAEFPGKICSVSFKYIGSDPKLKELYKDDKTTAFFEGYDVGVVYLHYIPPKMNIKVVRIIHEIPTSPTTTTTTSTTTTTTTRATTKPPPTTRHPFTSKSTSVVPSTTTTQSPATKRPPKPPSILQFATYALAGAALGTTSVAYTHFFWMESPLRLRTTMFAAFRVADEVVYRLTPVVTGDGLSLTKAYALLSLQVFTTIVHLVLGYIFQTRVHPT</sequence>
<feature type="transmembrane region" description="Helical" evidence="2">
    <location>
        <begin position="682"/>
        <end position="702"/>
    </location>
</feature>
<accession>A0A6A4JV57</accession>
<feature type="transmembrane region" description="Helical" evidence="2">
    <location>
        <begin position="620"/>
        <end position="643"/>
    </location>
</feature>
<keyword evidence="4" id="KW-1185">Reference proteome</keyword>
<proteinExistence type="predicted"/>
<feature type="transmembrane region" description="Helical" evidence="2">
    <location>
        <begin position="270"/>
        <end position="289"/>
    </location>
</feature>
<feature type="transmembrane region" description="Helical" evidence="2">
    <location>
        <begin position="80"/>
        <end position="99"/>
    </location>
</feature>
<evidence type="ECO:0000256" key="2">
    <source>
        <dbReference type="SAM" id="Phobius"/>
    </source>
</evidence>
<feature type="transmembrane region" description="Helical" evidence="2">
    <location>
        <begin position="56"/>
        <end position="73"/>
    </location>
</feature>
<organism evidence="3 4">
    <name type="scientific">Apolygus lucorum</name>
    <name type="common">Small green plant bug</name>
    <name type="synonym">Lygocoris lucorum</name>
    <dbReference type="NCBI Taxonomy" id="248454"/>
    <lineage>
        <taxon>Eukaryota</taxon>
        <taxon>Metazoa</taxon>
        <taxon>Ecdysozoa</taxon>
        <taxon>Arthropoda</taxon>
        <taxon>Hexapoda</taxon>
        <taxon>Insecta</taxon>
        <taxon>Pterygota</taxon>
        <taxon>Neoptera</taxon>
        <taxon>Paraneoptera</taxon>
        <taxon>Hemiptera</taxon>
        <taxon>Heteroptera</taxon>
        <taxon>Panheteroptera</taxon>
        <taxon>Cimicomorpha</taxon>
        <taxon>Miridae</taxon>
        <taxon>Mirini</taxon>
        <taxon>Apolygus</taxon>
    </lineage>
</organism>